<proteinExistence type="predicted"/>
<gene>
    <name evidence="1" type="ORF">DU321_22915</name>
</gene>
<accession>A0A148HGA9</accession>
<evidence type="ECO:0000313" key="2">
    <source>
        <dbReference type="Proteomes" id="UP000272662"/>
    </source>
</evidence>
<dbReference type="EMBL" id="RRVG01000040">
    <property type="protein sequence ID" value="RRL40500.1"/>
    <property type="molecule type" value="Genomic_DNA"/>
</dbReference>
<sequence length="71" mass="8022">MFSLALLKVRNTKPRLVPTNGVFTFIHLRFASSQDFVLSARVAIPHFSAKYSAYLSIPQHASALSWSRRDT</sequence>
<dbReference type="Proteomes" id="UP000272662">
    <property type="component" value="Unassembled WGS sequence"/>
</dbReference>
<organism evidence="1 2">
    <name type="scientific">Escherichia coli</name>
    <dbReference type="NCBI Taxonomy" id="562"/>
    <lineage>
        <taxon>Bacteria</taxon>
        <taxon>Pseudomonadati</taxon>
        <taxon>Pseudomonadota</taxon>
        <taxon>Gammaproteobacteria</taxon>
        <taxon>Enterobacterales</taxon>
        <taxon>Enterobacteriaceae</taxon>
        <taxon>Escherichia</taxon>
    </lineage>
</organism>
<name>A0A148HGA9_ECOLX</name>
<evidence type="ECO:0000313" key="1">
    <source>
        <dbReference type="EMBL" id="RRL40500.1"/>
    </source>
</evidence>
<reference evidence="1 2" key="1">
    <citation type="submission" date="2018-11" db="EMBL/GenBank/DDBJ databases">
        <title>E. coli isolates of the female bladder.</title>
        <authorList>
            <person name="Garretto A."/>
            <person name="Miller-Ensminger T."/>
            <person name="Wolfe A.J."/>
            <person name="Putonti C."/>
        </authorList>
    </citation>
    <scope>NUCLEOTIDE SEQUENCE [LARGE SCALE GENOMIC DNA]</scope>
    <source>
        <strain evidence="1 2">UMB1727</strain>
    </source>
</reference>
<comment type="caution">
    <text evidence="1">The sequence shown here is derived from an EMBL/GenBank/DDBJ whole genome shotgun (WGS) entry which is preliminary data.</text>
</comment>
<dbReference type="AlphaFoldDB" id="A0A148HGA9"/>
<protein>
    <submittedName>
        <fullName evidence="1">Uncharacterized protein</fullName>
    </submittedName>
</protein>